<dbReference type="FunCoup" id="R7TMN0">
    <property type="interactions" value="1453"/>
</dbReference>
<dbReference type="Gene3D" id="3.10.20.90">
    <property type="entry name" value="Phosphatidylinositol 3-kinase Catalytic Subunit, Chain A, domain 1"/>
    <property type="match status" value="1"/>
</dbReference>
<dbReference type="SMART" id="SM00594">
    <property type="entry name" value="UAS"/>
    <property type="match status" value="1"/>
</dbReference>
<dbReference type="InterPro" id="IPR006577">
    <property type="entry name" value="UAS"/>
</dbReference>
<name>R7TMN0_CAPTE</name>
<dbReference type="PROSITE" id="PS50033">
    <property type="entry name" value="UBX"/>
    <property type="match status" value="1"/>
</dbReference>
<dbReference type="SUPFAM" id="SSF52833">
    <property type="entry name" value="Thioredoxin-like"/>
    <property type="match status" value="1"/>
</dbReference>
<sequence length="410" mass="46079">MAVCMHLDSPAAPAENTAPASLPETAHENEEEVRAPIPQRREVLVEAQPGFGPRPRRRVARSVFDGFRDFQAEARQQAEMQAAAAVGGTGGDPPFSGTQKRRTLEDLFRPPIDLLHKGTFETAKEAGCKTNKWLMVNVQNVKEFQCQVLNRDVWSNEAVRSLIKRHFILWQVYSDSHDGMRFSRFYEASTWPYIAVLDPQTGEKLVTWTHSDPMTFCDLVGEFLLTHSSPSGPPAESPPVKRKKEASSVVDISEDDQLQAAIRASLAESVASISEDDDDEGDSCCIADDLETFSGSEDDNSRDSITKKTPKLETNGVDKKNNWKEFLGSDEDPKCKVMFRFPNGKRSQISFPESSSLRALVEYVIEEGFSNERYELLTTFPRRKLSHLNFDDTLKQLGLPSQETIFVQER</sequence>
<dbReference type="GO" id="GO:0043161">
    <property type="term" value="P:proteasome-mediated ubiquitin-dependent protein catabolic process"/>
    <property type="evidence" value="ECO:0007669"/>
    <property type="project" value="TreeGrafter"/>
</dbReference>
<dbReference type="PROSITE" id="PS50330">
    <property type="entry name" value="UIM"/>
    <property type="match status" value="1"/>
</dbReference>
<evidence type="ECO:0000256" key="1">
    <source>
        <dbReference type="ARBA" id="ARBA00022553"/>
    </source>
</evidence>
<dbReference type="InterPro" id="IPR036249">
    <property type="entry name" value="Thioredoxin-like_sf"/>
</dbReference>
<protein>
    <recommendedName>
        <fullName evidence="3">UBX domain-containing protein</fullName>
    </recommendedName>
</protein>
<dbReference type="CDD" id="cd01773">
    <property type="entry name" value="UBX_UBXN7"/>
    <property type="match status" value="1"/>
</dbReference>
<reference evidence="6" key="1">
    <citation type="submission" date="2012-12" db="EMBL/GenBank/DDBJ databases">
        <authorList>
            <person name="Hellsten U."/>
            <person name="Grimwood J."/>
            <person name="Chapman J.A."/>
            <person name="Shapiro H."/>
            <person name="Aerts A."/>
            <person name="Otillar R.P."/>
            <person name="Terry A.Y."/>
            <person name="Boore J.L."/>
            <person name="Simakov O."/>
            <person name="Marletaz F."/>
            <person name="Cho S.-J."/>
            <person name="Edsinger-Gonzales E."/>
            <person name="Havlak P."/>
            <person name="Kuo D.-H."/>
            <person name="Larsson T."/>
            <person name="Lv J."/>
            <person name="Arendt D."/>
            <person name="Savage R."/>
            <person name="Osoegawa K."/>
            <person name="de Jong P."/>
            <person name="Lindberg D.R."/>
            <person name="Seaver E.C."/>
            <person name="Weisblat D.A."/>
            <person name="Putnam N.H."/>
            <person name="Grigoriev I.V."/>
            <person name="Rokhsar D.S."/>
        </authorList>
    </citation>
    <scope>NUCLEOTIDE SEQUENCE</scope>
    <source>
        <strain evidence="6">I ESC-2004</strain>
    </source>
</reference>
<dbReference type="PANTHER" id="PTHR23322:SF6">
    <property type="entry name" value="UBX DOMAIN-CONTAINING PROTEIN 7"/>
    <property type="match status" value="1"/>
</dbReference>
<dbReference type="FunFam" id="3.40.30.10:FF:000079">
    <property type="entry name" value="UBX domain-containing protein 7"/>
    <property type="match status" value="1"/>
</dbReference>
<evidence type="ECO:0000313" key="6">
    <source>
        <dbReference type="Proteomes" id="UP000014760"/>
    </source>
</evidence>
<feature type="compositionally biased region" description="Acidic residues" evidence="2">
    <location>
        <begin position="274"/>
        <end position="298"/>
    </location>
</feature>
<evidence type="ECO:0000259" key="3">
    <source>
        <dbReference type="PROSITE" id="PS50033"/>
    </source>
</evidence>
<feature type="domain" description="UBX" evidence="3">
    <location>
        <begin position="330"/>
        <end position="407"/>
    </location>
</feature>
<evidence type="ECO:0000313" key="5">
    <source>
        <dbReference type="EnsemblMetazoa" id="CapteP20428"/>
    </source>
</evidence>
<reference evidence="4 6" key="2">
    <citation type="journal article" date="2013" name="Nature">
        <title>Insights into bilaterian evolution from three spiralian genomes.</title>
        <authorList>
            <person name="Simakov O."/>
            <person name="Marletaz F."/>
            <person name="Cho S.J."/>
            <person name="Edsinger-Gonzales E."/>
            <person name="Havlak P."/>
            <person name="Hellsten U."/>
            <person name="Kuo D.H."/>
            <person name="Larsson T."/>
            <person name="Lv J."/>
            <person name="Arendt D."/>
            <person name="Savage R."/>
            <person name="Osoegawa K."/>
            <person name="de Jong P."/>
            <person name="Grimwood J."/>
            <person name="Chapman J.A."/>
            <person name="Shapiro H."/>
            <person name="Aerts A."/>
            <person name="Otillar R.P."/>
            <person name="Terry A.Y."/>
            <person name="Boore J.L."/>
            <person name="Grigoriev I.V."/>
            <person name="Lindberg D.R."/>
            <person name="Seaver E.C."/>
            <person name="Weisblat D.A."/>
            <person name="Putnam N.H."/>
            <person name="Rokhsar D.S."/>
        </authorList>
    </citation>
    <scope>NUCLEOTIDE SEQUENCE</scope>
    <source>
        <strain evidence="4 6">I ESC-2004</strain>
    </source>
</reference>
<dbReference type="EnsemblMetazoa" id="CapteT20428">
    <property type="protein sequence ID" value="CapteP20428"/>
    <property type="gene ID" value="CapteG20428"/>
</dbReference>
<feature type="region of interest" description="Disordered" evidence="2">
    <location>
        <begin position="271"/>
        <end position="316"/>
    </location>
</feature>
<dbReference type="EMBL" id="KB310004">
    <property type="protein sequence ID" value="ELT92791.1"/>
    <property type="molecule type" value="Genomic_DNA"/>
</dbReference>
<dbReference type="GO" id="GO:0005634">
    <property type="term" value="C:nucleus"/>
    <property type="evidence" value="ECO:0007669"/>
    <property type="project" value="TreeGrafter"/>
</dbReference>
<dbReference type="AlphaFoldDB" id="R7TMN0"/>
<dbReference type="Gene3D" id="3.40.30.10">
    <property type="entry name" value="Glutaredoxin"/>
    <property type="match status" value="1"/>
</dbReference>
<dbReference type="InterPro" id="IPR003903">
    <property type="entry name" value="UIM_dom"/>
</dbReference>
<dbReference type="OrthoDB" id="270602at2759"/>
<dbReference type="HOGENOM" id="CLU_021255_3_0_1"/>
<feature type="region of interest" description="Disordered" evidence="2">
    <location>
        <begin position="228"/>
        <end position="251"/>
    </location>
</feature>
<dbReference type="SUPFAM" id="SSF54236">
    <property type="entry name" value="Ubiquitin-like"/>
    <property type="match status" value="1"/>
</dbReference>
<evidence type="ECO:0000256" key="2">
    <source>
        <dbReference type="SAM" id="MobiDB-lite"/>
    </source>
</evidence>
<accession>R7TMN0</accession>
<proteinExistence type="predicted"/>
<dbReference type="PANTHER" id="PTHR23322">
    <property type="entry name" value="FAS-ASSOCIATED PROTEIN"/>
    <property type="match status" value="1"/>
</dbReference>
<feature type="compositionally biased region" description="Basic and acidic residues" evidence="2">
    <location>
        <begin position="25"/>
        <end position="34"/>
    </location>
</feature>
<dbReference type="GO" id="GO:0043130">
    <property type="term" value="F:ubiquitin binding"/>
    <property type="evidence" value="ECO:0007669"/>
    <property type="project" value="TreeGrafter"/>
</dbReference>
<keyword evidence="6" id="KW-1185">Reference proteome</keyword>
<evidence type="ECO:0000313" key="4">
    <source>
        <dbReference type="EMBL" id="ELT92791.1"/>
    </source>
</evidence>
<reference evidence="5" key="3">
    <citation type="submission" date="2015-06" db="UniProtKB">
        <authorList>
            <consortium name="EnsemblMetazoa"/>
        </authorList>
    </citation>
    <scope>IDENTIFICATION</scope>
</reference>
<dbReference type="InterPro" id="IPR050730">
    <property type="entry name" value="UBX_domain-protein"/>
</dbReference>
<dbReference type="InterPro" id="IPR029071">
    <property type="entry name" value="Ubiquitin-like_domsf"/>
</dbReference>
<dbReference type="SMART" id="SM00166">
    <property type="entry name" value="UBX"/>
    <property type="match status" value="1"/>
</dbReference>
<organism evidence="4">
    <name type="scientific">Capitella teleta</name>
    <name type="common">Polychaete worm</name>
    <dbReference type="NCBI Taxonomy" id="283909"/>
    <lineage>
        <taxon>Eukaryota</taxon>
        <taxon>Metazoa</taxon>
        <taxon>Spiralia</taxon>
        <taxon>Lophotrochozoa</taxon>
        <taxon>Annelida</taxon>
        <taxon>Polychaeta</taxon>
        <taxon>Sedentaria</taxon>
        <taxon>Scolecida</taxon>
        <taxon>Capitellidae</taxon>
        <taxon>Capitella</taxon>
    </lineage>
</organism>
<dbReference type="EMBL" id="AMQN01002769">
    <property type="status" value="NOT_ANNOTATED_CDS"/>
    <property type="molecule type" value="Genomic_DNA"/>
</dbReference>
<gene>
    <name evidence="4" type="ORF">CAPTEDRAFT_20428</name>
</gene>
<feature type="region of interest" description="Disordered" evidence="2">
    <location>
        <begin position="1"/>
        <end position="34"/>
    </location>
</feature>
<keyword evidence="1" id="KW-0597">Phosphoprotein</keyword>
<dbReference type="InterPro" id="IPR001012">
    <property type="entry name" value="UBX_dom"/>
</dbReference>
<dbReference type="CDD" id="cd02958">
    <property type="entry name" value="UAS"/>
    <property type="match status" value="1"/>
</dbReference>
<dbReference type="OMA" id="CAFPRKS"/>
<dbReference type="Pfam" id="PF00789">
    <property type="entry name" value="UBX"/>
    <property type="match status" value="1"/>
</dbReference>
<dbReference type="Pfam" id="PF13899">
    <property type="entry name" value="Thioredoxin_7"/>
    <property type="match status" value="1"/>
</dbReference>
<dbReference type="STRING" id="283909.R7TMN0"/>
<dbReference type="Proteomes" id="UP000014760">
    <property type="component" value="Unassembled WGS sequence"/>
</dbReference>